<sequence>MSQMQERKVSRELKEAWHRFIAAPSRSRELQSQLLDTFLVKLIVEYRDVPSSVQLTEWATAGNVLAHQLMLEVHEACSGDDPTPCREFLLAGRGWKLLWALVRIGSQSLPCCKELSRVAISLLSFFSKLEEPWSPGTFEWEFEERELMACSVTTTSPAKASLKHRRCRQKPRLDSSSDSSDSTNSDHMEVPSPLLQTVYSPVSVE</sequence>
<evidence type="ECO:0000313" key="2">
    <source>
        <dbReference type="Proteomes" id="UP000821865"/>
    </source>
</evidence>
<proteinExistence type="predicted"/>
<dbReference type="EMBL" id="CM023478">
    <property type="protein sequence ID" value="KAH7934320.1"/>
    <property type="molecule type" value="Genomic_DNA"/>
</dbReference>
<protein>
    <submittedName>
        <fullName evidence="1">Uncharacterized protein</fullName>
    </submittedName>
</protein>
<reference evidence="1" key="1">
    <citation type="submission" date="2020-05" db="EMBL/GenBank/DDBJ databases">
        <title>Large-scale comparative analyses of tick genomes elucidate their genetic diversity and vector capacities.</title>
        <authorList>
            <person name="Jia N."/>
            <person name="Wang J."/>
            <person name="Shi W."/>
            <person name="Du L."/>
            <person name="Sun Y."/>
            <person name="Zhan W."/>
            <person name="Jiang J."/>
            <person name="Wang Q."/>
            <person name="Zhang B."/>
            <person name="Ji P."/>
            <person name="Sakyi L.B."/>
            <person name="Cui X."/>
            <person name="Yuan T."/>
            <person name="Jiang B."/>
            <person name="Yang W."/>
            <person name="Lam T.T.-Y."/>
            <person name="Chang Q."/>
            <person name="Ding S."/>
            <person name="Wang X."/>
            <person name="Zhu J."/>
            <person name="Ruan X."/>
            <person name="Zhao L."/>
            <person name="Wei J."/>
            <person name="Que T."/>
            <person name="Du C."/>
            <person name="Cheng J."/>
            <person name="Dai P."/>
            <person name="Han X."/>
            <person name="Huang E."/>
            <person name="Gao Y."/>
            <person name="Liu J."/>
            <person name="Shao H."/>
            <person name="Ye R."/>
            <person name="Li L."/>
            <person name="Wei W."/>
            <person name="Wang X."/>
            <person name="Wang C."/>
            <person name="Yang T."/>
            <person name="Huo Q."/>
            <person name="Li W."/>
            <person name="Guo W."/>
            <person name="Chen H."/>
            <person name="Zhou L."/>
            <person name="Ni X."/>
            <person name="Tian J."/>
            <person name="Zhou Y."/>
            <person name="Sheng Y."/>
            <person name="Liu T."/>
            <person name="Pan Y."/>
            <person name="Xia L."/>
            <person name="Li J."/>
            <person name="Zhao F."/>
            <person name="Cao W."/>
        </authorList>
    </citation>
    <scope>NUCLEOTIDE SEQUENCE</scope>
    <source>
        <strain evidence="1">Dsil-2018</strain>
    </source>
</reference>
<organism evidence="1 2">
    <name type="scientific">Dermacentor silvarum</name>
    <name type="common">Tick</name>
    <dbReference type="NCBI Taxonomy" id="543639"/>
    <lineage>
        <taxon>Eukaryota</taxon>
        <taxon>Metazoa</taxon>
        <taxon>Ecdysozoa</taxon>
        <taxon>Arthropoda</taxon>
        <taxon>Chelicerata</taxon>
        <taxon>Arachnida</taxon>
        <taxon>Acari</taxon>
        <taxon>Parasitiformes</taxon>
        <taxon>Ixodida</taxon>
        <taxon>Ixodoidea</taxon>
        <taxon>Ixodidae</taxon>
        <taxon>Rhipicephalinae</taxon>
        <taxon>Dermacentor</taxon>
    </lineage>
</organism>
<comment type="caution">
    <text evidence="1">The sequence shown here is derived from an EMBL/GenBank/DDBJ whole genome shotgun (WGS) entry which is preliminary data.</text>
</comment>
<gene>
    <name evidence="1" type="ORF">HPB49_024900</name>
</gene>
<dbReference type="Proteomes" id="UP000821865">
    <property type="component" value="Chromosome 9"/>
</dbReference>
<keyword evidence="2" id="KW-1185">Reference proteome</keyword>
<evidence type="ECO:0000313" key="1">
    <source>
        <dbReference type="EMBL" id="KAH7934320.1"/>
    </source>
</evidence>
<name>A0ACB8C685_DERSI</name>
<accession>A0ACB8C685</accession>